<accession>A0A2I6S8A7</accession>
<feature type="domain" description="Type 4 fimbrial biogenesis protein PilX N-terminal" evidence="1">
    <location>
        <begin position="9"/>
        <end position="55"/>
    </location>
</feature>
<proteinExistence type="predicted"/>
<evidence type="ECO:0000313" key="2">
    <source>
        <dbReference type="EMBL" id="AUN95493.1"/>
    </source>
</evidence>
<dbReference type="Pfam" id="PF14341">
    <property type="entry name" value="PilX_N"/>
    <property type="match status" value="1"/>
</dbReference>
<evidence type="ECO:0000313" key="3">
    <source>
        <dbReference type="Proteomes" id="UP000242205"/>
    </source>
</evidence>
<protein>
    <recommendedName>
        <fullName evidence="1">Type 4 fimbrial biogenesis protein PilX N-terminal domain-containing protein</fullName>
    </recommendedName>
</protein>
<sequence length="171" mass="18441">MNRVAASMRGAVLVVSLIMLLLLTLLGFAAMNTSVLEVLMSFNTVRQTQSLATAENVLRIGESDLEDLVVTSSADATSYYYNHYDGGTDPLETELRDWSGFNTEVVEGAVAGSYLIEYIGPRDIPGCTAAWEEGATGCKVHAHLVSARSNEDGSRASLRMVQSVYTTLRGP</sequence>
<dbReference type="Proteomes" id="UP000242205">
    <property type="component" value="Chromosome"/>
</dbReference>
<organism evidence="2 3">
    <name type="scientific">Pseudazoarcus pumilus</name>
    <dbReference type="NCBI Taxonomy" id="2067960"/>
    <lineage>
        <taxon>Bacteria</taxon>
        <taxon>Pseudomonadati</taxon>
        <taxon>Pseudomonadota</taxon>
        <taxon>Betaproteobacteria</taxon>
        <taxon>Rhodocyclales</taxon>
        <taxon>Zoogloeaceae</taxon>
        <taxon>Pseudazoarcus</taxon>
    </lineage>
</organism>
<dbReference type="KEGG" id="atw:C0099_11485"/>
<gene>
    <name evidence="2" type="ORF">C0099_11485</name>
</gene>
<dbReference type="AlphaFoldDB" id="A0A2I6S8A7"/>
<reference evidence="2 3" key="1">
    <citation type="submission" date="2018-01" db="EMBL/GenBank/DDBJ databases">
        <authorList>
            <person name="Fu G.-Y."/>
        </authorList>
    </citation>
    <scope>NUCLEOTIDE SEQUENCE [LARGE SCALE GENOMIC DNA]</scope>
    <source>
        <strain evidence="2 3">SY39</strain>
    </source>
</reference>
<evidence type="ECO:0000259" key="1">
    <source>
        <dbReference type="Pfam" id="PF14341"/>
    </source>
</evidence>
<dbReference type="RefSeq" id="WP_102247541.1">
    <property type="nucleotide sequence ID" value="NZ_CP025682.1"/>
</dbReference>
<dbReference type="InterPro" id="IPR025746">
    <property type="entry name" value="PilX_N_dom"/>
</dbReference>
<name>A0A2I6S8A7_9RHOO</name>
<keyword evidence="3" id="KW-1185">Reference proteome</keyword>
<dbReference type="EMBL" id="CP025682">
    <property type="protein sequence ID" value="AUN95493.1"/>
    <property type="molecule type" value="Genomic_DNA"/>
</dbReference>